<keyword evidence="3" id="KW-0238">DNA-binding</keyword>
<organism evidence="8 9">
    <name type="scientific">Microbacterium azadirachtae</name>
    <dbReference type="NCBI Taxonomy" id="582680"/>
    <lineage>
        <taxon>Bacteria</taxon>
        <taxon>Bacillati</taxon>
        <taxon>Actinomycetota</taxon>
        <taxon>Actinomycetes</taxon>
        <taxon>Micrococcales</taxon>
        <taxon>Microbacteriaceae</taxon>
        <taxon>Microbacterium</taxon>
    </lineage>
</organism>
<dbReference type="GO" id="GO:0003677">
    <property type="term" value="F:DNA binding"/>
    <property type="evidence" value="ECO:0007669"/>
    <property type="project" value="UniProtKB-KW"/>
</dbReference>
<dbReference type="Pfam" id="PF00196">
    <property type="entry name" value="GerE"/>
    <property type="match status" value="1"/>
</dbReference>
<dbReference type="STRING" id="582680.RS86_02625"/>
<accession>A0A0F0LKT7</accession>
<dbReference type="SUPFAM" id="SSF46894">
    <property type="entry name" value="C-terminal effector domain of the bipartite response regulators"/>
    <property type="match status" value="1"/>
</dbReference>
<dbReference type="PROSITE" id="PS50043">
    <property type="entry name" value="HTH_LUXR_2"/>
    <property type="match status" value="1"/>
</dbReference>
<dbReference type="InterPro" id="IPR000792">
    <property type="entry name" value="Tscrpt_reg_LuxR_C"/>
</dbReference>
<dbReference type="SMART" id="SM00448">
    <property type="entry name" value="REC"/>
    <property type="match status" value="1"/>
</dbReference>
<dbReference type="AlphaFoldDB" id="A0A0F0LKT7"/>
<dbReference type="RefSeq" id="WP_200892810.1">
    <property type="nucleotide sequence ID" value="NZ_JYIX01000037.1"/>
</dbReference>
<dbReference type="PRINTS" id="PR00038">
    <property type="entry name" value="HTHLUXR"/>
</dbReference>
<sequence>MTSTTALIADDDPLVRRALAVFLTTAGIEVVEESPDGAHAIAAARRLRPDVALVDVQMPGVDGVAATAGIIEHSPDTKVLAITTFGSIESIMPMLRAGASGYLLKDTDPEDIVAAVHGVLAGNGVLSPRVTTRLIASIREVSTPAVEPLAEFEVLSDREIEVVRLLAAGLSNAEIALEMHVSEGTVKAHLGNIIAKWGVRDRVQVLIRAARSGLVSFT</sequence>
<evidence type="ECO:0000259" key="6">
    <source>
        <dbReference type="PROSITE" id="PS50043"/>
    </source>
</evidence>
<dbReference type="PROSITE" id="PS50110">
    <property type="entry name" value="RESPONSE_REGULATORY"/>
    <property type="match status" value="1"/>
</dbReference>
<evidence type="ECO:0000256" key="5">
    <source>
        <dbReference type="PROSITE-ProRule" id="PRU00169"/>
    </source>
</evidence>
<evidence type="ECO:0000256" key="4">
    <source>
        <dbReference type="ARBA" id="ARBA00023163"/>
    </source>
</evidence>
<dbReference type="PATRIC" id="fig|582680.6.peg.2695"/>
<feature type="domain" description="Response regulatory" evidence="7">
    <location>
        <begin position="5"/>
        <end position="120"/>
    </location>
</feature>
<evidence type="ECO:0000256" key="1">
    <source>
        <dbReference type="ARBA" id="ARBA00022553"/>
    </source>
</evidence>
<dbReference type="InterPro" id="IPR001789">
    <property type="entry name" value="Sig_transdc_resp-reg_receiver"/>
</dbReference>
<dbReference type="InterPro" id="IPR058245">
    <property type="entry name" value="NreC/VraR/RcsB-like_REC"/>
</dbReference>
<dbReference type="GO" id="GO:0000160">
    <property type="term" value="P:phosphorelay signal transduction system"/>
    <property type="evidence" value="ECO:0007669"/>
    <property type="project" value="InterPro"/>
</dbReference>
<dbReference type="PROSITE" id="PS00622">
    <property type="entry name" value="HTH_LUXR_1"/>
    <property type="match status" value="1"/>
</dbReference>
<keyword evidence="1 5" id="KW-0597">Phosphoprotein</keyword>
<feature type="domain" description="HTH luxR-type" evidence="6">
    <location>
        <begin position="148"/>
        <end position="213"/>
    </location>
</feature>
<evidence type="ECO:0000256" key="3">
    <source>
        <dbReference type="ARBA" id="ARBA00023125"/>
    </source>
</evidence>
<dbReference type="InterPro" id="IPR016032">
    <property type="entry name" value="Sig_transdc_resp-reg_C-effctor"/>
</dbReference>
<evidence type="ECO:0000313" key="8">
    <source>
        <dbReference type="EMBL" id="KJL32156.1"/>
    </source>
</evidence>
<keyword evidence="2" id="KW-0805">Transcription regulation</keyword>
<dbReference type="InterPro" id="IPR039420">
    <property type="entry name" value="WalR-like"/>
</dbReference>
<dbReference type="CDD" id="cd17535">
    <property type="entry name" value="REC_NarL-like"/>
    <property type="match status" value="1"/>
</dbReference>
<dbReference type="EMBL" id="JYIX01000037">
    <property type="protein sequence ID" value="KJL32156.1"/>
    <property type="molecule type" value="Genomic_DNA"/>
</dbReference>
<dbReference type="InterPro" id="IPR011006">
    <property type="entry name" value="CheY-like_superfamily"/>
</dbReference>
<name>A0A0F0LKT7_9MICO</name>
<dbReference type="SMART" id="SM00421">
    <property type="entry name" value="HTH_LUXR"/>
    <property type="match status" value="1"/>
</dbReference>
<dbReference type="PANTHER" id="PTHR43214">
    <property type="entry name" value="TWO-COMPONENT RESPONSE REGULATOR"/>
    <property type="match status" value="1"/>
</dbReference>
<gene>
    <name evidence="8" type="primary">vraR_5</name>
    <name evidence="8" type="ORF">RS86_02625</name>
</gene>
<dbReference type="Gene3D" id="3.40.50.2300">
    <property type="match status" value="1"/>
</dbReference>
<protein>
    <submittedName>
        <fullName evidence="8">Response regulator protein VraR</fullName>
    </submittedName>
</protein>
<keyword evidence="4" id="KW-0804">Transcription</keyword>
<dbReference type="GO" id="GO:0006355">
    <property type="term" value="P:regulation of DNA-templated transcription"/>
    <property type="evidence" value="ECO:0007669"/>
    <property type="project" value="InterPro"/>
</dbReference>
<evidence type="ECO:0000313" key="9">
    <source>
        <dbReference type="Proteomes" id="UP000033740"/>
    </source>
</evidence>
<dbReference type="CDD" id="cd06170">
    <property type="entry name" value="LuxR_C_like"/>
    <property type="match status" value="1"/>
</dbReference>
<dbReference type="Proteomes" id="UP000033740">
    <property type="component" value="Unassembled WGS sequence"/>
</dbReference>
<proteinExistence type="predicted"/>
<keyword evidence="9" id="KW-1185">Reference proteome</keyword>
<comment type="caution">
    <text evidence="8">The sequence shown here is derived from an EMBL/GenBank/DDBJ whole genome shotgun (WGS) entry which is preliminary data.</text>
</comment>
<feature type="modified residue" description="4-aspartylphosphate" evidence="5">
    <location>
        <position position="55"/>
    </location>
</feature>
<reference evidence="8 9" key="1">
    <citation type="submission" date="2015-02" db="EMBL/GenBank/DDBJ databases">
        <title>Draft genome sequences of ten Microbacterium spp. with emphasis on heavy metal contaminated environments.</title>
        <authorList>
            <person name="Corretto E."/>
        </authorList>
    </citation>
    <scope>NUCLEOTIDE SEQUENCE [LARGE SCALE GENOMIC DNA]</scope>
    <source>
        <strain evidence="8 9">ARN176</strain>
    </source>
</reference>
<dbReference type="Pfam" id="PF00072">
    <property type="entry name" value="Response_reg"/>
    <property type="match status" value="1"/>
</dbReference>
<dbReference type="PANTHER" id="PTHR43214:SF24">
    <property type="entry name" value="TRANSCRIPTIONAL REGULATORY PROTEIN NARL-RELATED"/>
    <property type="match status" value="1"/>
</dbReference>
<dbReference type="SUPFAM" id="SSF52172">
    <property type="entry name" value="CheY-like"/>
    <property type="match status" value="1"/>
</dbReference>
<evidence type="ECO:0000259" key="7">
    <source>
        <dbReference type="PROSITE" id="PS50110"/>
    </source>
</evidence>
<evidence type="ECO:0000256" key="2">
    <source>
        <dbReference type="ARBA" id="ARBA00023015"/>
    </source>
</evidence>